<feature type="domain" description="FecR protein" evidence="2">
    <location>
        <begin position="128"/>
        <end position="215"/>
    </location>
</feature>
<evidence type="ECO:0000313" key="4">
    <source>
        <dbReference type="EMBL" id="RWX01554.1"/>
    </source>
</evidence>
<dbReference type="InterPro" id="IPR006860">
    <property type="entry name" value="FecR"/>
</dbReference>
<dbReference type="Gene3D" id="2.60.120.1440">
    <property type="match status" value="1"/>
</dbReference>
<dbReference type="InterPro" id="IPR012373">
    <property type="entry name" value="Ferrdict_sens_TM"/>
</dbReference>
<keyword evidence="1" id="KW-1133">Transmembrane helix</keyword>
<reference evidence="4 5" key="1">
    <citation type="submission" date="2019-01" db="EMBL/GenBank/DDBJ databases">
        <title>Flavobacterium sp. nov.,isolated from freshwater.</title>
        <authorList>
            <person name="Zhang R."/>
            <person name="Du Z.-J."/>
        </authorList>
    </citation>
    <scope>NUCLEOTIDE SEQUENCE [LARGE SCALE GENOMIC DNA]</scope>
    <source>
        <strain evidence="4 5">1E403</strain>
    </source>
</reference>
<evidence type="ECO:0000256" key="1">
    <source>
        <dbReference type="SAM" id="Phobius"/>
    </source>
</evidence>
<dbReference type="EMBL" id="SBII01000003">
    <property type="protein sequence ID" value="RWX01554.1"/>
    <property type="molecule type" value="Genomic_DNA"/>
</dbReference>
<keyword evidence="1" id="KW-0472">Membrane</keyword>
<sequence>MNQNYPHINDDLLVKYLVGETDANENDVVKNWLDTDNANRKYYNDFKKIWDKSLDIAANSTVDENAAWLRMQNRMHTEAKPVPVIQLKKASFGWMRIAASFLIISAIGYLVYTFLGNSVTEREVFATNTILTETLPDGTVVTLNKNSSISFASKFEGTTRPVTMKGEAFFDVAPDKQKPFIIQINNVTVKVVGTSFNVKNKNGKTTVEVETGIVKVSRQSDSVELTKGEKVIIEDEHPELIKGISKGRLYNYYRNNELVCNGTPLQELVDALNEIYNVNIVIKGTDLQEKPITTTFKNQSLNEILSVISDVFRIKVERKNNQIILE</sequence>
<dbReference type="Pfam" id="PF16344">
    <property type="entry name" value="FecR_C"/>
    <property type="match status" value="1"/>
</dbReference>
<gene>
    <name evidence="4" type="ORF">EPI11_06280</name>
</gene>
<feature type="domain" description="Protein FecR C-terminal" evidence="3">
    <location>
        <begin position="258"/>
        <end position="325"/>
    </location>
</feature>
<keyword evidence="5" id="KW-1185">Reference proteome</keyword>
<accession>A0A3S3U3V3</accession>
<dbReference type="PANTHER" id="PTHR30273">
    <property type="entry name" value="PERIPLASMIC SIGNAL SENSOR AND SIGMA FACTOR ACTIVATOR FECR-RELATED"/>
    <property type="match status" value="1"/>
</dbReference>
<dbReference type="PANTHER" id="PTHR30273:SF2">
    <property type="entry name" value="PROTEIN FECR"/>
    <property type="match status" value="1"/>
</dbReference>
<dbReference type="AlphaFoldDB" id="A0A3S3U3V3"/>
<feature type="transmembrane region" description="Helical" evidence="1">
    <location>
        <begin position="97"/>
        <end position="115"/>
    </location>
</feature>
<evidence type="ECO:0000259" key="3">
    <source>
        <dbReference type="Pfam" id="PF16344"/>
    </source>
</evidence>
<evidence type="ECO:0000313" key="5">
    <source>
        <dbReference type="Proteomes" id="UP000287527"/>
    </source>
</evidence>
<dbReference type="Proteomes" id="UP000287527">
    <property type="component" value="Unassembled WGS sequence"/>
</dbReference>
<dbReference type="Gene3D" id="3.55.50.30">
    <property type="match status" value="1"/>
</dbReference>
<organism evidence="4 5">
    <name type="scientific">Flavobacterium cerinum</name>
    <dbReference type="NCBI Taxonomy" id="2502784"/>
    <lineage>
        <taxon>Bacteria</taxon>
        <taxon>Pseudomonadati</taxon>
        <taxon>Bacteroidota</taxon>
        <taxon>Flavobacteriia</taxon>
        <taxon>Flavobacteriales</taxon>
        <taxon>Flavobacteriaceae</taxon>
        <taxon>Flavobacterium</taxon>
    </lineage>
</organism>
<proteinExistence type="predicted"/>
<comment type="caution">
    <text evidence="4">The sequence shown here is derived from an EMBL/GenBank/DDBJ whole genome shotgun (WGS) entry which is preliminary data.</text>
</comment>
<dbReference type="InterPro" id="IPR032508">
    <property type="entry name" value="FecR_C"/>
</dbReference>
<dbReference type="PIRSF" id="PIRSF018266">
    <property type="entry name" value="FecR"/>
    <property type="match status" value="1"/>
</dbReference>
<dbReference type="GO" id="GO:0016989">
    <property type="term" value="F:sigma factor antagonist activity"/>
    <property type="evidence" value="ECO:0007669"/>
    <property type="project" value="TreeGrafter"/>
</dbReference>
<evidence type="ECO:0000259" key="2">
    <source>
        <dbReference type="Pfam" id="PF04773"/>
    </source>
</evidence>
<dbReference type="Pfam" id="PF04773">
    <property type="entry name" value="FecR"/>
    <property type="match status" value="1"/>
</dbReference>
<dbReference type="OrthoDB" id="645173at2"/>
<keyword evidence="1" id="KW-0812">Transmembrane</keyword>
<protein>
    <submittedName>
        <fullName evidence="4">FecR family protein</fullName>
    </submittedName>
</protein>
<name>A0A3S3U3V3_9FLAO</name>
<dbReference type="RefSeq" id="WP_128389091.1">
    <property type="nucleotide sequence ID" value="NZ_SBII01000003.1"/>
</dbReference>